<keyword evidence="2" id="KW-1185">Reference proteome</keyword>
<sequence>MFLKNTSHTNARYVLYVALLLIIITTGCKKTDKFYTELEDILQVAGEKFGYKSTYAVGDTIYFYGRFGTLDSDLRIRIGDADGQLLSRSYVEAIQNSYLDEVQHHKTLQLVKVLVDEKMGTGPDRQVRFTMGAQTVTGTPVYIRNGGTPAVFNDTLNLKQTGFDYDLSKHYFIQAWTGTGKVFYFNYMDNTLNVWQDSVSTILPVVFEDAVGLFTITTVYSAHVNRSERQLVFCASTKNISTGTSAQRLCRIDLSNLELTTLNLTAGSISGGPWEGPVGSVKLPIIRLMAVGESGRIYFHTGQLYRQYLTSAIGMVNEEGDVAYITGSLSGTTVSNAPIVFSNTGGVNTAGVAPTPVAFDPDKHLFYHLAYADSYAFFRHSILNVFDLSQRREVNTFAPEHADLGVQMILDAPFKAAKYDQCGPWFLQEGKPVFFLSDNYSRNDVGAAVVVDFEGRKTYTYAPSFIYQRQPSSGAMVDRIAMNYTPEGHVIFRRPYTSSEPQYPKSTLEITEIKN</sequence>
<dbReference type="AlphaFoldDB" id="A0A3N4MDB1"/>
<protein>
    <submittedName>
        <fullName evidence="1">Uncharacterized protein</fullName>
    </submittedName>
</protein>
<evidence type="ECO:0000313" key="1">
    <source>
        <dbReference type="EMBL" id="RPD39926.1"/>
    </source>
</evidence>
<gene>
    <name evidence="1" type="ORF">EG028_17545</name>
</gene>
<evidence type="ECO:0000313" key="2">
    <source>
        <dbReference type="Proteomes" id="UP000279089"/>
    </source>
</evidence>
<dbReference type="InterPro" id="IPR011044">
    <property type="entry name" value="Quino_amine_DH_bsu"/>
</dbReference>
<reference evidence="2" key="1">
    <citation type="submission" date="2018-11" db="EMBL/GenBank/DDBJ databases">
        <title>Chitinophaga lutea sp.nov., isolate from arsenic contaminated soil.</title>
        <authorList>
            <person name="Zong Y."/>
        </authorList>
    </citation>
    <scope>NUCLEOTIDE SEQUENCE [LARGE SCALE GENOMIC DNA]</scope>
    <source>
        <strain evidence="2">YLT18</strain>
    </source>
</reference>
<dbReference type="EMBL" id="RMBX01000009">
    <property type="protein sequence ID" value="RPD39926.1"/>
    <property type="molecule type" value="Genomic_DNA"/>
</dbReference>
<name>A0A3N4MDB1_9BACT</name>
<proteinExistence type="predicted"/>
<dbReference type="PROSITE" id="PS51257">
    <property type="entry name" value="PROKAR_LIPOPROTEIN"/>
    <property type="match status" value="1"/>
</dbReference>
<dbReference type="SUPFAM" id="SSF50969">
    <property type="entry name" value="YVTN repeat-like/Quinoprotein amine dehydrogenase"/>
    <property type="match status" value="1"/>
</dbReference>
<dbReference type="Proteomes" id="UP000279089">
    <property type="component" value="Unassembled WGS sequence"/>
</dbReference>
<organism evidence="1 2">
    <name type="scientific">Chitinophaga barathri</name>
    <dbReference type="NCBI Taxonomy" id="1647451"/>
    <lineage>
        <taxon>Bacteria</taxon>
        <taxon>Pseudomonadati</taxon>
        <taxon>Bacteroidota</taxon>
        <taxon>Chitinophagia</taxon>
        <taxon>Chitinophagales</taxon>
        <taxon>Chitinophagaceae</taxon>
        <taxon>Chitinophaga</taxon>
    </lineage>
</organism>
<accession>A0A3N4MDB1</accession>
<comment type="caution">
    <text evidence="1">The sequence shown here is derived from an EMBL/GenBank/DDBJ whole genome shotgun (WGS) entry which is preliminary data.</text>
</comment>